<keyword evidence="4" id="KW-0472">Membrane</keyword>
<dbReference type="PANTHER" id="PTHR11360:SF230">
    <property type="entry name" value="MONOCARBOXYLATE TRANSPORTER, PUTATIVE (AFU_ORTHOLOGUE AFUA_2G12790)-RELATED"/>
    <property type="match status" value="1"/>
</dbReference>
<dbReference type="Pfam" id="PF07690">
    <property type="entry name" value="MFS_1"/>
    <property type="match status" value="1"/>
</dbReference>
<dbReference type="GeneID" id="42056268"/>
<feature type="transmembrane region" description="Helical" evidence="4">
    <location>
        <begin position="282"/>
        <end position="301"/>
    </location>
</feature>
<feature type="transmembrane region" description="Helical" evidence="4">
    <location>
        <begin position="251"/>
        <end position="270"/>
    </location>
</feature>
<evidence type="ECO:0000256" key="4">
    <source>
        <dbReference type="SAM" id="Phobius"/>
    </source>
</evidence>
<sequence>MSTQDASARVADSFSISDTDEAQNTSEGPHETCETQMRLFACVLGSSMFLACSFGMSQLLALLGLQTGPLMNYYGPRVLAPAAMSFTVPMFFFLAECEGYWQFMLAFGLLGGVGAATTSTVAVSMVAKLFDRRHGTAMGCALGGACLGGVIFPILLQRTFPHLGWEWSLRIVGFIVLGLMFAGWLCLCWSAKLLNPTMASQAKTAMPNFTAFQSKDFLFITIGFSALEFAMFGISGLLPTFSSKAGYGEDVGFILPALSNGCSLFGRILLGFAADFLGHFNVLVSMILVTSIFTAALFVPLPPYTHLPHSGGLVLAHGLP</sequence>
<keyword evidence="4" id="KW-0812">Transmembrane</keyword>
<protein>
    <recommendedName>
        <fullName evidence="7">Monocarboxylate transporter 2</fullName>
    </recommendedName>
</protein>
<reference evidence="6" key="1">
    <citation type="journal article" date="2016" name="Genome Biol. Evol.">
        <title>Comparative 'omics' of the Fusarium fujikuroi species complex highlights differences in genetic potential and metabolite synthesis.</title>
        <authorList>
            <person name="Niehaus E.-M."/>
            <person name="Muensterkoetter M."/>
            <person name="Proctor R.H."/>
            <person name="Brown D.W."/>
            <person name="Sharon A."/>
            <person name="Idan Y."/>
            <person name="Oren-Young L."/>
            <person name="Sieber C.M."/>
            <person name="Novak O."/>
            <person name="Pencik A."/>
            <person name="Tarkowska D."/>
            <person name="Hromadova K."/>
            <person name="Freeman S."/>
            <person name="Maymon M."/>
            <person name="Elazar M."/>
            <person name="Youssef S.A."/>
            <person name="El-Shabrawy E.S.M."/>
            <person name="Shalaby A.B.A."/>
            <person name="Houterman P."/>
            <person name="Brock N.L."/>
            <person name="Burkhardt I."/>
            <person name="Tsavkelova E.A."/>
            <person name="Dickschat J.S."/>
            <person name="Galuszka P."/>
            <person name="Gueldener U."/>
            <person name="Tudzynski B."/>
        </authorList>
    </citation>
    <scope>NUCLEOTIDE SEQUENCE [LARGE SCALE GENOMIC DNA]</scope>
    <source>
        <strain evidence="6">ET1</strain>
    </source>
</reference>
<proteinExistence type="inferred from homology"/>
<keyword evidence="4" id="KW-1133">Transmembrane helix</keyword>
<dbReference type="GO" id="GO:0016020">
    <property type="term" value="C:membrane"/>
    <property type="evidence" value="ECO:0007669"/>
    <property type="project" value="UniProtKB-SubCell"/>
</dbReference>
<dbReference type="AlphaFoldDB" id="A0A1L7W0L6"/>
<dbReference type="PANTHER" id="PTHR11360">
    <property type="entry name" value="MONOCARBOXYLATE TRANSPORTER"/>
    <property type="match status" value="1"/>
</dbReference>
<evidence type="ECO:0000313" key="5">
    <source>
        <dbReference type="EMBL" id="CZR45952.1"/>
    </source>
</evidence>
<feature type="transmembrane region" description="Helical" evidence="4">
    <location>
        <begin position="217"/>
        <end position="239"/>
    </location>
</feature>
<dbReference type="EMBL" id="FJOF01000010">
    <property type="protein sequence ID" value="CZR45952.1"/>
    <property type="molecule type" value="Genomic_DNA"/>
</dbReference>
<dbReference type="InterPro" id="IPR011701">
    <property type="entry name" value="MFS"/>
</dbReference>
<feature type="transmembrane region" description="Helical" evidence="4">
    <location>
        <begin position="38"/>
        <end position="65"/>
    </location>
</feature>
<gene>
    <name evidence="5" type="ORF">FPRO_11399</name>
</gene>
<evidence type="ECO:0000313" key="6">
    <source>
        <dbReference type="Proteomes" id="UP000183971"/>
    </source>
</evidence>
<feature type="transmembrane region" description="Helical" evidence="4">
    <location>
        <begin position="135"/>
        <end position="155"/>
    </location>
</feature>
<dbReference type="VEuPathDB" id="FungiDB:FPRO_11399"/>
<comment type="subcellular location">
    <subcellularLocation>
        <location evidence="1">Membrane</location>
        <topology evidence="1">Multi-pass membrane protein</topology>
    </subcellularLocation>
</comment>
<comment type="caution">
    <text evidence="5">The sequence shown here is derived from an EMBL/GenBank/DDBJ whole genome shotgun (WGS) entry which is preliminary data.</text>
</comment>
<dbReference type="InterPro" id="IPR036259">
    <property type="entry name" value="MFS_trans_sf"/>
</dbReference>
<feature type="transmembrane region" description="Helical" evidence="4">
    <location>
        <begin position="101"/>
        <end position="123"/>
    </location>
</feature>
<evidence type="ECO:0000256" key="3">
    <source>
        <dbReference type="ARBA" id="ARBA00023180"/>
    </source>
</evidence>
<dbReference type="RefSeq" id="XP_031086486.1">
    <property type="nucleotide sequence ID" value="XM_031220871.1"/>
</dbReference>
<evidence type="ECO:0000256" key="2">
    <source>
        <dbReference type="ARBA" id="ARBA00006727"/>
    </source>
</evidence>
<feature type="transmembrane region" description="Helical" evidence="4">
    <location>
        <begin position="167"/>
        <end position="189"/>
    </location>
</feature>
<accession>A0A1L7W0L6</accession>
<evidence type="ECO:0008006" key="7">
    <source>
        <dbReference type="Google" id="ProtNLM"/>
    </source>
</evidence>
<dbReference type="SUPFAM" id="SSF103473">
    <property type="entry name" value="MFS general substrate transporter"/>
    <property type="match status" value="1"/>
</dbReference>
<dbReference type="Gene3D" id="1.20.1250.20">
    <property type="entry name" value="MFS general substrate transporter like domains"/>
    <property type="match status" value="1"/>
</dbReference>
<keyword evidence="3" id="KW-0325">Glycoprotein</keyword>
<keyword evidence="6" id="KW-1185">Reference proteome</keyword>
<feature type="transmembrane region" description="Helical" evidence="4">
    <location>
        <begin position="77"/>
        <end position="95"/>
    </location>
</feature>
<dbReference type="GO" id="GO:0022857">
    <property type="term" value="F:transmembrane transporter activity"/>
    <property type="evidence" value="ECO:0007669"/>
    <property type="project" value="InterPro"/>
</dbReference>
<dbReference type="InterPro" id="IPR050327">
    <property type="entry name" value="Proton-linked_MCT"/>
</dbReference>
<comment type="similarity">
    <text evidence="2">Belongs to the major facilitator superfamily. Monocarboxylate porter (TC 2.A.1.13) family.</text>
</comment>
<organism evidence="5 6">
    <name type="scientific">Fusarium proliferatum (strain ET1)</name>
    <name type="common">Orchid endophyte fungus</name>
    <dbReference type="NCBI Taxonomy" id="1227346"/>
    <lineage>
        <taxon>Eukaryota</taxon>
        <taxon>Fungi</taxon>
        <taxon>Dikarya</taxon>
        <taxon>Ascomycota</taxon>
        <taxon>Pezizomycotina</taxon>
        <taxon>Sordariomycetes</taxon>
        <taxon>Hypocreomycetidae</taxon>
        <taxon>Hypocreales</taxon>
        <taxon>Nectriaceae</taxon>
        <taxon>Fusarium</taxon>
        <taxon>Fusarium fujikuroi species complex</taxon>
    </lineage>
</organism>
<evidence type="ECO:0000256" key="1">
    <source>
        <dbReference type="ARBA" id="ARBA00004141"/>
    </source>
</evidence>
<dbReference type="Proteomes" id="UP000183971">
    <property type="component" value="Unassembled WGS sequence"/>
</dbReference>
<name>A0A1L7W0L6_FUSPR</name>